<accession>A0AAV4CGR4</accession>
<dbReference type="AlphaFoldDB" id="A0AAV4CGR4"/>
<dbReference type="InterPro" id="IPR001304">
    <property type="entry name" value="C-type_lectin-like"/>
</dbReference>
<reference evidence="3 4" key="1">
    <citation type="journal article" date="2021" name="Elife">
        <title>Chloroplast acquisition without the gene transfer in kleptoplastic sea slugs, Plakobranchus ocellatus.</title>
        <authorList>
            <person name="Maeda T."/>
            <person name="Takahashi S."/>
            <person name="Yoshida T."/>
            <person name="Shimamura S."/>
            <person name="Takaki Y."/>
            <person name="Nagai Y."/>
            <person name="Toyoda A."/>
            <person name="Suzuki Y."/>
            <person name="Arimoto A."/>
            <person name="Ishii H."/>
            <person name="Satoh N."/>
            <person name="Nishiyama T."/>
            <person name="Hasebe M."/>
            <person name="Maruyama T."/>
            <person name="Minagawa J."/>
            <person name="Obokata J."/>
            <person name="Shigenobu S."/>
        </authorList>
    </citation>
    <scope>NUCLEOTIDE SEQUENCE [LARGE SCALE GENOMIC DNA]</scope>
</reference>
<gene>
    <name evidence="3" type="ORF">PoB_005721000</name>
</gene>
<evidence type="ECO:0000313" key="3">
    <source>
        <dbReference type="EMBL" id="GFO30705.1"/>
    </source>
</evidence>
<evidence type="ECO:0000259" key="2">
    <source>
        <dbReference type="Pfam" id="PF00059"/>
    </source>
</evidence>
<dbReference type="EMBL" id="BLXT01006256">
    <property type="protein sequence ID" value="GFO30705.1"/>
    <property type="molecule type" value="Genomic_DNA"/>
</dbReference>
<organism evidence="3 4">
    <name type="scientific">Plakobranchus ocellatus</name>
    <dbReference type="NCBI Taxonomy" id="259542"/>
    <lineage>
        <taxon>Eukaryota</taxon>
        <taxon>Metazoa</taxon>
        <taxon>Spiralia</taxon>
        <taxon>Lophotrochozoa</taxon>
        <taxon>Mollusca</taxon>
        <taxon>Gastropoda</taxon>
        <taxon>Heterobranchia</taxon>
        <taxon>Euthyneura</taxon>
        <taxon>Panpulmonata</taxon>
        <taxon>Sacoglossa</taxon>
        <taxon>Placobranchoidea</taxon>
        <taxon>Plakobranchidae</taxon>
        <taxon>Plakobranchus</taxon>
    </lineage>
</organism>
<feature type="domain" description="C-type lectin" evidence="2">
    <location>
        <begin position="19"/>
        <end position="69"/>
    </location>
</feature>
<evidence type="ECO:0000313" key="4">
    <source>
        <dbReference type="Proteomes" id="UP000735302"/>
    </source>
</evidence>
<dbReference type="Gene3D" id="3.10.100.10">
    <property type="entry name" value="Mannose-Binding Protein A, subunit A"/>
    <property type="match status" value="1"/>
</dbReference>
<sequence>MNYSPTLRKISAKKKVKEQVTYRKWRNKRTETQHNVIGQRREDCAVMDDKSELWYTYSCQAQSGYICEQPILPGTNAVQPISSHPPPANGLAEQTATIYSIGKTDISFNAEQTTGSCDSEENKLRVKSPFTAEARRKANTKRTSIEARRKANAKRISTEARRKANAKRISTEARRKANAKRISTAARRKANAKRTSTEASRKANAKKREETVFQLMRQAAPYPLTCHGLMERFNASLKTCLHRLCCEQLRQWHWDINPLLFAYR</sequence>
<keyword evidence="4" id="KW-1185">Reference proteome</keyword>
<name>A0AAV4CGR4_9GAST</name>
<protein>
    <submittedName>
        <fullName evidence="3">Zinc finger protein</fullName>
    </submittedName>
</protein>
<proteinExistence type="predicted"/>
<feature type="region of interest" description="Disordered" evidence="1">
    <location>
        <begin position="135"/>
        <end position="206"/>
    </location>
</feature>
<feature type="compositionally biased region" description="Basic and acidic residues" evidence="1">
    <location>
        <begin position="195"/>
        <end position="206"/>
    </location>
</feature>
<dbReference type="Pfam" id="PF00059">
    <property type="entry name" value="Lectin_C"/>
    <property type="match status" value="1"/>
</dbReference>
<dbReference type="CDD" id="cd00037">
    <property type="entry name" value="CLECT"/>
    <property type="match status" value="1"/>
</dbReference>
<evidence type="ECO:0000256" key="1">
    <source>
        <dbReference type="SAM" id="MobiDB-lite"/>
    </source>
</evidence>
<comment type="caution">
    <text evidence="3">The sequence shown here is derived from an EMBL/GenBank/DDBJ whole genome shotgun (WGS) entry which is preliminary data.</text>
</comment>
<dbReference type="InterPro" id="IPR016187">
    <property type="entry name" value="CTDL_fold"/>
</dbReference>
<dbReference type="Proteomes" id="UP000735302">
    <property type="component" value="Unassembled WGS sequence"/>
</dbReference>
<dbReference type="SUPFAM" id="SSF56436">
    <property type="entry name" value="C-type lectin-like"/>
    <property type="match status" value="1"/>
</dbReference>
<dbReference type="InterPro" id="IPR016186">
    <property type="entry name" value="C-type_lectin-like/link_sf"/>
</dbReference>